<name>A0ABN2VBN2_9ACTN</name>
<evidence type="ECO:0008006" key="3">
    <source>
        <dbReference type="Google" id="ProtNLM"/>
    </source>
</evidence>
<sequence>MQVLTEAKQPLGAVYLAGYVVECRLKRFLQLRSIRFPRSGSEGHNLRGLWASAGFSKPPGHGGLFIDHWDTDLRYKTELPEGVDSEDLLKGGRDLAGWVATRIRQVGSRHVGKGRSRR</sequence>
<accession>A0ABN2VBN2</accession>
<proteinExistence type="predicted"/>
<reference evidence="1 2" key="1">
    <citation type="journal article" date="2019" name="Int. J. Syst. Evol. Microbiol.">
        <title>The Global Catalogue of Microorganisms (GCM) 10K type strain sequencing project: providing services to taxonomists for standard genome sequencing and annotation.</title>
        <authorList>
            <consortium name="The Broad Institute Genomics Platform"/>
            <consortium name="The Broad Institute Genome Sequencing Center for Infectious Disease"/>
            <person name="Wu L."/>
            <person name="Ma J."/>
        </authorList>
    </citation>
    <scope>NUCLEOTIDE SEQUENCE [LARGE SCALE GENOMIC DNA]</scope>
    <source>
        <strain evidence="1 2">JCM 14549</strain>
    </source>
</reference>
<organism evidence="1 2">
    <name type="scientific">Streptomyces cheonanensis</name>
    <dbReference type="NCBI Taxonomy" id="312720"/>
    <lineage>
        <taxon>Bacteria</taxon>
        <taxon>Bacillati</taxon>
        <taxon>Actinomycetota</taxon>
        <taxon>Actinomycetes</taxon>
        <taxon>Kitasatosporales</taxon>
        <taxon>Streptomycetaceae</taxon>
        <taxon>Streptomyces</taxon>
    </lineage>
</organism>
<keyword evidence="2" id="KW-1185">Reference proteome</keyword>
<comment type="caution">
    <text evidence="1">The sequence shown here is derived from an EMBL/GenBank/DDBJ whole genome shotgun (WGS) entry which is preliminary data.</text>
</comment>
<dbReference type="EMBL" id="BAAANQ010000008">
    <property type="protein sequence ID" value="GAA2058454.1"/>
    <property type="molecule type" value="Genomic_DNA"/>
</dbReference>
<dbReference type="Proteomes" id="UP001403094">
    <property type="component" value="Unassembled WGS sequence"/>
</dbReference>
<protein>
    <recommendedName>
        <fullName evidence="3">HEPN domain-containing protein</fullName>
    </recommendedName>
</protein>
<evidence type="ECO:0000313" key="1">
    <source>
        <dbReference type="EMBL" id="GAA2058454.1"/>
    </source>
</evidence>
<evidence type="ECO:0000313" key="2">
    <source>
        <dbReference type="Proteomes" id="UP001403094"/>
    </source>
</evidence>
<gene>
    <name evidence="1" type="ORF">GCM10009757_38350</name>
</gene>